<dbReference type="PROSITE" id="PS50104">
    <property type="entry name" value="TIR"/>
    <property type="match status" value="1"/>
</dbReference>
<dbReference type="AlphaFoldDB" id="A0A2G8LP28"/>
<name>A0A2G8LP28_STIJA</name>
<evidence type="ECO:0000256" key="1">
    <source>
        <dbReference type="SAM" id="Phobius"/>
    </source>
</evidence>
<gene>
    <name evidence="3" type="ORF">BSL78_01029</name>
</gene>
<dbReference type="PANTHER" id="PTHR31193">
    <property type="entry name" value="TRANSMEMBRANE PROTEIN C9ORF91"/>
    <property type="match status" value="1"/>
</dbReference>
<keyword evidence="1" id="KW-0472">Membrane</keyword>
<dbReference type="PANTHER" id="PTHR31193:SF1">
    <property type="entry name" value="TRANSMEMBRANE PROTEIN 268"/>
    <property type="match status" value="1"/>
</dbReference>
<evidence type="ECO:0000313" key="4">
    <source>
        <dbReference type="Proteomes" id="UP000230750"/>
    </source>
</evidence>
<dbReference type="EMBL" id="MRZV01000020">
    <property type="protein sequence ID" value="PIK62018.1"/>
    <property type="molecule type" value="Genomic_DNA"/>
</dbReference>
<dbReference type="SUPFAM" id="SSF52200">
    <property type="entry name" value="Toll/Interleukin receptor TIR domain"/>
    <property type="match status" value="1"/>
</dbReference>
<feature type="transmembrane region" description="Helical" evidence="1">
    <location>
        <begin position="408"/>
        <end position="431"/>
    </location>
</feature>
<protein>
    <recommendedName>
        <fullName evidence="2">TIR domain-containing protein</fullName>
    </recommendedName>
</protein>
<dbReference type="Pfam" id="PF13676">
    <property type="entry name" value="TIR_2"/>
    <property type="match status" value="1"/>
</dbReference>
<dbReference type="InterPro" id="IPR035897">
    <property type="entry name" value="Toll_tir_struct_dom_sf"/>
</dbReference>
<accession>A0A2G8LP28</accession>
<reference evidence="3 4" key="1">
    <citation type="journal article" date="2017" name="PLoS Biol.">
        <title>The sea cucumber genome provides insights into morphological evolution and visceral regeneration.</title>
        <authorList>
            <person name="Zhang X."/>
            <person name="Sun L."/>
            <person name="Yuan J."/>
            <person name="Sun Y."/>
            <person name="Gao Y."/>
            <person name="Zhang L."/>
            <person name="Li S."/>
            <person name="Dai H."/>
            <person name="Hamel J.F."/>
            <person name="Liu C."/>
            <person name="Yu Y."/>
            <person name="Liu S."/>
            <person name="Lin W."/>
            <person name="Guo K."/>
            <person name="Jin S."/>
            <person name="Xu P."/>
            <person name="Storey K.B."/>
            <person name="Huan P."/>
            <person name="Zhang T."/>
            <person name="Zhou Y."/>
            <person name="Zhang J."/>
            <person name="Lin C."/>
            <person name="Li X."/>
            <person name="Xing L."/>
            <person name="Huo D."/>
            <person name="Sun M."/>
            <person name="Wang L."/>
            <person name="Mercier A."/>
            <person name="Li F."/>
            <person name="Yang H."/>
            <person name="Xiang J."/>
        </authorList>
    </citation>
    <scope>NUCLEOTIDE SEQUENCE [LARGE SCALE GENOMIC DNA]</scope>
    <source>
        <strain evidence="3">Shaxun</strain>
        <tissue evidence="3">Muscle</tissue>
    </source>
</reference>
<evidence type="ECO:0000313" key="3">
    <source>
        <dbReference type="EMBL" id="PIK62018.1"/>
    </source>
</evidence>
<dbReference type="InterPro" id="IPR028054">
    <property type="entry name" value="DUF4481"/>
</dbReference>
<dbReference type="Proteomes" id="UP000230750">
    <property type="component" value="Unassembled WGS sequence"/>
</dbReference>
<comment type="caution">
    <text evidence="3">The sequence shown here is derived from an EMBL/GenBank/DDBJ whole genome shotgun (WGS) entry which is preliminary data.</text>
</comment>
<sequence length="596" mass="67022">MKGKSPDEIKGYGNNSEVCNNGEGRHVNVDRKDQIVISFLDVQTNVVEQCEAKPVIWFRGYLARQLLLAVLLYLDWKFDERWILPYPADVNHNDDDPQETTLFVANEQLLDGDTGSLGDWKPEADQVRGVMTTTGSDSDGDTRSTDEAHQHIGGGIAAKLEGEEKCHAFFCAAGEDDQWTHNVISRLESPAYGFKCANMVHELDPGVAKMDKVVDALSTAKKIVLVLSPDFMSSPWCSYENLKTLRPYLTNRTKVLVVTQTEVDLPEFLHDFPIISAMSNTFWQTFVGSLQISFSSVDGSPRSSRSREALVNGLELGQSSSTSHCFCKARFDTVYCPAGLARKGVIIPQLDFTNAVTAILDSSKMRWYSVWYNWYLHLVLSILVTILITCGVVLNLTKSHPDKGISVVWSLVISWILSTLATITIHFIAYYQRRRLTTSAEPSIAQSNMIVSPHNVLIGVTDNFRGFWFRAVLHFIYYDLEKCKTNMKEFLQQHRNTGGSKASSTINIDVSGEVDDTSRLTLDSKLRVLSPETLVADTDPSTLDEEAELFLLQASPKYMKMLIKRKLPSRKIPARHCNNAICLCQFVQWRVFHEPL</sequence>
<evidence type="ECO:0000259" key="2">
    <source>
        <dbReference type="PROSITE" id="PS50104"/>
    </source>
</evidence>
<keyword evidence="1" id="KW-1133">Transmembrane helix</keyword>
<feature type="transmembrane region" description="Helical" evidence="1">
    <location>
        <begin position="374"/>
        <end position="396"/>
    </location>
</feature>
<dbReference type="InterPro" id="IPR000157">
    <property type="entry name" value="TIR_dom"/>
</dbReference>
<dbReference type="OrthoDB" id="1081807at2759"/>
<proteinExistence type="predicted"/>
<dbReference type="GO" id="GO:0007165">
    <property type="term" value="P:signal transduction"/>
    <property type="evidence" value="ECO:0007669"/>
    <property type="project" value="InterPro"/>
</dbReference>
<dbReference type="Gene3D" id="3.40.50.10140">
    <property type="entry name" value="Toll/interleukin-1 receptor homology (TIR) domain"/>
    <property type="match status" value="1"/>
</dbReference>
<keyword evidence="4" id="KW-1185">Reference proteome</keyword>
<keyword evidence="1" id="KW-0812">Transmembrane</keyword>
<dbReference type="Pfam" id="PF14800">
    <property type="entry name" value="DUF4481"/>
    <property type="match status" value="1"/>
</dbReference>
<dbReference type="STRING" id="307972.A0A2G8LP28"/>
<feature type="domain" description="TIR" evidence="2">
    <location>
        <begin position="164"/>
        <end position="290"/>
    </location>
</feature>
<organism evidence="3 4">
    <name type="scientific">Stichopus japonicus</name>
    <name type="common">Sea cucumber</name>
    <dbReference type="NCBI Taxonomy" id="307972"/>
    <lineage>
        <taxon>Eukaryota</taxon>
        <taxon>Metazoa</taxon>
        <taxon>Echinodermata</taxon>
        <taxon>Eleutherozoa</taxon>
        <taxon>Echinozoa</taxon>
        <taxon>Holothuroidea</taxon>
        <taxon>Aspidochirotacea</taxon>
        <taxon>Aspidochirotida</taxon>
        <taxon>Stichopodidae</taxon>
        <taxon>Apostichopus</taxon>
    </lineage>
</organism>